<keyword evidence="2 3" id="KW-0501">Molybdenum cofactor biosynthesis</keyword>
<comment type="function">
    <text evidence="3">Required for formate dehydrogenase (FDH) activity. Acts as a sulfur carrier protein that transfers sulfur from IscS to the molybdenum cofactor prior to its insertion into FDH.</text>
</comment>
<dbReference type="SUPFAM" id="SSF53927">
    <property type="entry name" value="Cytidine deaminase-like"/>
    <property type="match status" value="1"/>
</dbReference>
<feature type="binding site" evidence="3">
    <location>
        <begin position="253"/>
        <end position="258"/>
    </location>
    <ligand>
        <name>Mo-bis(molybdopterin guanine dinucleotide)</name>
        <dbReference type="ChEBI" id="CHEBI:60539"/>
    </ligand>
</feature>
<name>A0A4U1B7M2_9GAMM</name>
<dbReference type="PANTHER" id="PTHR30592:SF1">
    <property type="entry name" value="SULFUR CARRIER PROTEIN FDHD"/>
    <property type="match status" value="1"/>
</dbReference>
<evidence type="ECO:0000313" key="5">
    <source>
        <dbReference type="Proteomes" id="UP000307999"/>
    </source>
</evidence>
<dbReference type="GO" id="GO:0006777">
    <property type="term" value="P:Mo-molybdopterin cofactor biosynthetic process"/>
    <property type="evidence" value="ECO:0007669"/>
    <property type="project" value="UniProtKB-UniRule"/>
</dbReference>
<dbReference type="RefSeq" id="WP_136734677.1">
    <property type="nucleotide sequence ID" value="NZ_SWDB01000007.1"/>
</dbReference>
<dbReference type="InterPro" id="IPR016193">
    <property type="entry name" value="Cytidine_deaminase-like"/>
</dbReference>
<dbReference type="GO" id="GO:0097163">
    <property type="term" value="F:sulfur carrier activity"/>
    <property type="evidence" value="ECO:0007669"/>
    <property type="project" value="UniProtKB-UniRule"/>
</dbReference>
<organism evidence="4 5">
    <name type="scientific">Thalassotalea mangrovi</name>
    <dbReference type="NCBI Taxonomy" id="2572245"/>
    <lineage>
        <taxon>Bacteria</taxon>
        <taxon>Pseudomonadati</taxon>
        <taxon>Pseudomonadota</taxon>
        <taxon>Gammaproteobacteria</taxon>
        <taxon>Alteromonadales</taxon>
        <taxon>Colwelliaceae</taxon>
        <taxon>Thalassotalea</taxon>
    </lineage>
</organism>
<reference evidence="4 5" key="1">
    <citation type="submission" date="2019-04" db="EMBL/GenBank/DDBJ databases">
        <title>Thalassotalea guangxiensis sp. nov., isolated from sediment of the coastal wetland.</title>
        <authorList>
            <person name="Zheng S."/>
            <person name="Zhang D."/>
        </authorList>
    </citation>
    <scope>NUCLEOTIDE SEQUENCE [LARGE SCALE GENOMIC DNA]</scope>
    <source>
        <strain evidence="4 5">ZS-4</strain>
    </source>
</reference>
<dbReference type="Pfam" id="PF02634">
    <property type="entry name" value="FdhD-NarQ"/>
    <property type="match status" value="1"/>
</dbReference>
<keyword evidence="4" id="KW-0808">Transferase</keyword>
<dbReference type="GO" id="GO:0005737">
    <property type="term" value="C:cytoplasm"/>
    <property type="evidence" value="ECO:0007669"/>
    <property type="project" value="UniProtKB-SubCell"/>
</dbReference>
<accession>A0A4U1B7M2</accession>
<dbReference type="EMBL" id="SWDB01000007">
    <property type="protein sequence ID" value="TKB46610.1"/>
    <property type="molecule type" value="Genomic_DNA"/>
</dbReference>
<comment type="similarity">
    <text evidence="3">Belongs to the FdhD family.</text>
</comment>
<dbReference type="HAMAP" id="MF_00187">
    <property type="entry name" value="FdhD"/>
    <property type="match status" value="1"/>
</dbReference>
<dbReference type="NCBIfam" id="TIGR00129">
    <property type="entry name" value="fdhD_narQ"/>
    <property type="match status" value="1"/>
</dbReference>
<dbReference type="AlphaFoldDB" id="A0A4U1B7M2"/>
<protein>
    <recommendedName>
        <fullName evidence="3">Sulfur carrier protein FdhD</fullName>
    </recommendedName>
</protein>
<feature type="active site" description="Cysteine persulfide intermediate" evidence="3">
    <location>
        <position position="114"/>
    </location>
</feature>
<comment type="caution">
    <text evidence="4">The sequence shown here is derived from an EMBL/GenBank/DDBJ whole genome shotgun (WGS) entry which is preliminary data.</text>
</comment>
<proteinExistence type="inferred from homology"/>
<keyword evidence="5" id="KW-1185">Reference proteome</keyword>
<dbReference type="Gene3D" id="3.40.140.10">
    <property type="entry name" value="Cytidine Deaminase, domain 2"/>
    <property type="match status" value="1"/>
</dbReference>
<keyword evidence="1 3" id="KW-0963">Cytoplasm</keyword>
<dbReference type="OrthoDB" id="3197277at2"/>
<comment type="subcellular location">
    <subcellularLocation>
        <location evidence="3">Cytoplasm</location>
    </subcellularLocation>
</comment>
<sequence length="267" mass="29155">MKPAIIKQSISVRDYKSAPEGSARRVVDNLVEELPVAVVYNGLTHAVMMLTPVALEHFALGFSLTEGIIDRASDIFGIEVVARNNGLELHVELNSRQFNRLKQHRRTLTGASGCGLCGKESLDMVTIERPPLTSGKLPPFALIEHSLDRFSQAQVLNQQCGSVHGCGLFTASGELLHVSEDVGRHNALDKLIGFTLSEQINIADAFVITSSRASFEMVQKCLLAKIKTLVCVSAATHMAVRLAQQGNINLVGFARHGRHVIYHQSHN</sequence>
<dbReference type="Proteomes" id="UP000307999">
    <property type="component" value="Unassembled WGS sequence"/>
</dbReference>
<gene>
    <name evidence="3 4" type="primary">fdhD</name>
    <name evidence="4" type="ORF">E8M12_03385</name>
</gene>
<dbReference type="Gene3D" id="3.10.20.10">
    <property type="match status" value="1"/>
</dbReference>
<evidence type="ECO:0000256" key="1">
    <source>
        <dbReference type="ARBA" id="ARBA00022490"/>
    </source>
</evidence>
<evidence type="ECO:0000256" key="3">
    <source>
        <dbReference type="HAMAP-Rule" id="MF_00187"/>
    </source>
</evidence>
<evidence type="ECO:0000256" key="2">
    <source>
        <dbReference type="ARBA" id="ARBA00023150"/>
    </source>
</evidence>
<dbReference type="InterPro" id="IPR003786">
    <property type="entry name" value="FdhD"/>
</dbReference>
<dbReference type="PIRSF" id="PIRSF015626">
    <property type="entry name" value="FdhD"/>
    <property type="match status" value="1"/>
</dbReference>
<dbReference type="GO" id="GO:0016783">
    <property type="term" value="F:sulfurtransferase activity"/>
    <property type="evidence" value="ECO:0007669"/>
    <property type="project" value="InterPro"/>
</dbReference>
<evidence type="ECO:0000313" key="4">
    <source>
        <dbReference type="EMBL" id="TKB46610.1"/>
    </source>
</evidence>
<dbReference type="PANTHER" id="PTHR30592">
    <property type="entry name" value="FORMATE DEHYDROGENASE"/>
    <property type="match status" value="1"/>
</dbReference>